<dbReference type="SUPFAM" id="SSF53254">
    <property type="entry name" value="Phosphoglycerate mutase-like"/>
    <property type="match status" value="1"/>
</dbReference>
<comment type="catalytic activity">
    <reaction evidence="13">
        <text>(2R)-2,3-bisphosphoglycerate + H2O = (2R)-2-phosphoglycerate + phosphate</text>
        <dbReference type="Rhea" id="RHEA:27381"/>
        <dbReference type="ChEBI" id="CHEBI:15377"/>
        <dbReference type="ChEBI" id="CHEBI:43474"/>
        <dbReference type="ChEBI" id="CHEBI:58248"/>
        <dbReference type="ChEBI" id="CHEBI:58289"/>
        <dbReference type="EC" id="3.1.3.80"/>
    </reaction>
    <physiologicalReaction direction="left-to-right" evidence="13">
        <dbReference type="Rhea" id="RHEA:27382"/>
    </physiologicalReaction>
</comment>
<dbReference type="PROSITE" id="PS51257">
    <property type="entry name" value="PROKAR_LIPOPROTEIN"/>
    <property type="match status" value="1"/>
</dbReference>
<comment type="catalytic activity">
    <reaction evidence="12">
        <text>1D-myo-inositol hexakisphosphate + H2O = 1D-myo-inositol 1,2,4,5,6-pentakisphosphate + phosphate</text>
        <dbReference type="Rhea" id="RHEA:16989"/>
        <dbReference type="ChEBI" id="CHEBI:15377"/>
        <dbReference type="ChEBI" id="CHEBI:43474"/>
        <dbReference type="ChEBI" id="CHEBI:57798"/>
        <dbReference type="ChEBI" id="CHEBI:58130"/>
        <dbReference type="EC" id="3.1.3.62"/>
    </reaction>
    <physiologicalReaction direction="left-to-right" evidence="12">
        <dbReference type="Rhea" id="RHEA:16990"/>
    </physiologicalReaction>
</comment>
<evidence type="ECO:0000256" key="6">
    <source>
        <dbReference type="ARBA" id="ARBA00022729"/>
    </source>
</evidence>
<evidence type="ECO:0000256" key="9">
    <source>
        <dbReference type="ARBA" id="ARBA00031642"/>
    </source>
</evidence>
<sequence length="484" mass="53641">MKRYSKSARSIAVLSSFVLLQACQPATEPAATETVQHQTAVSAVQALPNTALTEPVSTALYLLTSKTPYQPLQDWQQYSLPPEGFNLVSVEHVARHGARYLSSRGDDDLMLQLLQLANHEQALTPLGQALMQLIERLHQAHLPNHLTTNYGAISGLGKQEQQGLAARLIARHPQLFSYAVQQQQRIAVLHSGRERADQSGEAFIAGLIALKPDISPLVDTAKADEATLYFYKAEGSEAFERYRESDPRLLAVMQQLENQPRVKEAAEAMLARFFSPVFMAKLTQGDIALTLPDDDDAIRNPVDAANVLYSLYSIASNLAVEGEFDFSPFLLAEHLLPLAELDDADSFYGRGPGFVGEDITYKLAGRLVQDMLDKAENPNGYVATFRFTHAQVLMPLAAYLGIAGGSESLPENVVYSYQNSAWRSGKVSPMSANVQWDVYRNADNLTLIRMLHHEQETRLKADCQAYTGTQYFYSTAELKRCLLK</sequence>
<organism evidence="15 16">
    <name type="scientific">Alishewanella tabrizica</name>
    <dbReference type="NCBI Taxonomy" id="671278"/>
    <lineage>
        <taxon>Bacteria</taxon>
        <taxon>Pseudomonadati</taxon>
        <taxon>Pseudomonadota</taxon>
        <taxon>Gammaproteobacteria</taxon>
        <taxon>Alteromonadales</taxon>
        <taxon>Alteromonadaceae</taxon>
        <taxon>Alishewanella</taxon>
    </lineage>
</organism>
<evidence type="ECO:0000256" key="8">
    <source>
        <dbReference type="ARBA" id="ARBA00023136"/>
    </source>
</evidence>
<evidence type="ECO:0000256" key="7">
    <source>
        <dbReference type="ARBA" id="ARBA00022801"/>
    </source>
</evidence>
<evidence type="ECO:0000256" key="11">
    <source>
        <dbReference type="ARBA" id="ARBA00043671"/>
    </source>
</evidence>
<gene>
    <name evidence="15" type="ORF">GCM10008111_17360</name>
</gene>
<dbReference type="Gene3D" id="3.40.50.1240">
    <property type="entry name" value="Phosphoglycerate mutase-like"/>
    <property type="match status" value="1"/>
</dbReference>
<comment type="caution">
    <text evidence="15">The sequence shown here is derived from an EMBL/GenBank/DDBJ whole genome shotgun (WGS) entry which is preliminary data.</text>
</comment>
<protein>
    <recommendedName>
        <fullName evidence="5">Multiple inositol polyphosphate phosphatase 1</fullName>
        <ecNumber evidence="4">3.1.3.62</ecNumber>
        <ecNumber evidence="3">3.1.3.80</ecNumber>
    </recommendedName>
    <alternativeName>
        <fullName evidence="9">2,3-bisphosphoglycerate 3-phosphatase</fullName>
    </alternativeName>
</protein>
<keyword evidence="16" id="KW-1185">Reference proteome</keyword>
<feature type="signal peptide" evidence="14">
    <location>
        <begin position="1"/>
        <end position="22"/>
    </location>
</feature>
<dbReference type="EC" id="3.1.3.62" evidence="4"/>
<evidence type="ECO:0000256" key="10">
    <source>
        <dbReference type="ARBA" id="ARBA00043668"/>
    </source>
</evidence>
<comment type="catalytic activity">
    <reaction evidence="10">
        <text>1D-myo-inositol 1,2,5,6-tetrakisphosphate + H2O = 1D-myo-inositol 1,2,6-trisphosphate + phosphate</text>
        <dbReference type="Rhea" id="RHEA:77119"/>
        <dbReference type="ChEBI" id="CHEBI:15377"/>
        <dbReference type="ChEBI" id="CHEBI:43474"/>
        <dbReference type="ChEBI" id="CHEBI:195535"/>
        <dbReference type="ChEBI" id="CHEBI:195537"/>
        <dbReference type="EC" id="3.1.3.62"/>
    </reaction>
    <physiologicalReaction direction="left-to-right" evidence="10">
        <dbReference type="Rhea" id="RHEA:77120"/>
    </physiologicalReaction>
</comment>
<evidence type="ECO:0000313" key="15">
    <source>
        <dbReference type="EMBL" id="GGW61702.1"/>
    </source>
</evidence>
<dbReference type="PANTHER" id="PTHR20963:SF8">
    <property type="entry name" value="MULTIPLE INOSITOL POLYPHOSPHATE PHOSPHATASE 1"/>
    <property type="match status" value="1"/>
</dbReference>
<evidence type="ECO:0000256" key="4">
    <source>
        <dbReference type="ARBA" id="ARBA00013040"/>
    </source>
</evidence>
<comment type="similarity">
    <text evidence="2">Belongs to the histidine acid phosphatase family. MINPP1 subfamily.</text>
</comment>
<dbReference type="PANTHER" id="PTHR20963">
    <property type="entry name" value="MULTIPLE INOSITOL POLYPHOSPHATE PHOSPHATASE-RELATED"/>
    <property type="match status" value="1"/>
</dbReference>
<keyword evidence="8" id="KW-0472">Membrane</keyword>
<evidence type="ECO:0000256" key="3">
    <source>
        <dbReference type="ARBA" id="ARBA00012976"/>
    </source>
</evidence>
<evidence type="ECO:0000313" key="16">
    <source>
        <dbReference type="Proteomes" id="UP000634667"/>
    </source>
</evidence>
<proteinExistence type="inferred from homology"/>
<dbReference type="Proteomes" id="UP000634667">
    <property type="component" value="Unassembled WGS sequence"/>
</dbReference>
<dbReference type="RefSeq" id="WP_189482555.1">
    <property type="nucleotide sequence ID" value="NZ_BMYR01000006.1"/>
</dbReference>
<dbReference type="EC" id="3.1.3.80" evidence="3"/>
<dbReference type="EMBL" id="BMYR01000006">
    <property type="protein sequence ID" value="GGW61702.1"/>
    <property type="molecule type" value="Genomic_DNA"/>
</dbReference>
<comment type="catalytic activity">
    <reaction evidence="11">
        <text>1D-myo-inositol 1,2,4,5,6-pentakisphosphate + H2O = 1D-myo-inositol 1,2,5,6-tetrakisphosphate + phosphate</text>
        <dbReference type="Rhea" id="RHEA:77115"/>
        <dbReference type="ChEBI" id="CHEBI:15377"/>
        <dbReference type="ChEBI" id="CHEBI:43474"/>
        <dbReference type="ChEBI" id="CHEBI:57798"/>
        <dbReference type="ChEBI" id="CHEBI:195535"/>
        <dbReference type="EC" id="3.1.3.62"/>
    </reaction>
    <physiologicalReaction direction="left-to-right" evidence="11">
        <dbReference type="Rhea" id="RHEA:77116"/>
    </physiologicalReaction>
</comment>
<evidence type="ECO:0000256" key="12">
    <source>
        <dbReference type="ARBA" id="ARBA00043691"/>
    </source>
</evidence>
<dbReference type="Pfam" id="PF00328">
    <property type="entry name" value="His_Phos_2"/>
    <property type="match status" value="1"/>
</dbReference>
<accession>A0ABQ2WPJ6</accession>
<feature type="chain" id="PRO_5045866206" description="Multiple inositol polyphosphate phosphatase 1" evidence="14">
    <location>
        <begin position="23"/>
        <end position="484"/>
    </location>
</feature>
<evidence type="ECO:0000256" key="5">
    <source>
        <dbReference type="ARBA" id="ARBA00018097"/>
    </source>
</evidence>
<evidence type="ECO:0000256" key="14">
    <source>
        <dbReference type="SAM" id="SignalP"/>
    </source>
</evidence>
<dbReference type="InterPro" id="IPR000560">
    <property type="entry name" value="His_Pase_clade-2"/>
</dbReference>
<comment type="subcellular location">
    <subcellularLocation>
        <location evidence="1">Membrane</location>
    </subcellularLocation>
</comment>
<dbReference type="InterPro" id="IPR029033">
    <property type="entry name" value="His_PPase_superfam"/>
</dbReference>
<reference evidence="16" key="1">
    <citation type="journal article" date="2019" name="Int. J. Syst. Evol. Microbiol.">
        <title>The Global Catalogue of Microorganisms (GCM) 10K type strain sequencing project: providing services to taxonomists for standard genome sequencing and annotation.</title>
        <authorList>
            <consortium name="The Broad Institute Genomics Platform"/>
            <consortium name="The Broad Institute Genome Sequencing Center for Infectious Disease"/>
            <person name="Wu L."/>
            <person name="Ma J."/>
        </authorList>
    </citation>
    <scope>NUCLEOTIDE SEQUENCE [LARGE SCALE GENOMIC DNA]</scope>
    <source>
        <strain evidence="16">KCTC 23723</strain>
    </source>
</reference>
<name>A0ABQ2WPJ6_9ALTE</name>
<evidence type="ECO:0000256" key="1">
    <source>
        <dbReference type="ARBA" id="ARBA00004370"/>
    </source>
</evidence>
<keyword evidence="7" id="KW-0378">Hydrolase</keyword>
<evidence type="ECO:0000256" key="2">
    <source>
        <dbReference type="ARBA" id="ARBA00008422"/>
    </source>
</evidence>
<keyword evidence="6 14" id="KW-0732">Signal</keyword>
<evidence type="ECO:0000256" key="13">
    <source>
        <dbReference type="ARBA" id="ARBA00043832"/>
    </source>
</evidence>